<feature type="domain" description="F-box" evidence="1">
    <location>
        <begin position="12"/>
        <end position="49"/>
    </location>
</feature>
<reference evidence="2 3" key="1">
    <citation type="submission" date="2014-11" db="EMBL/GenBank/DDBJ databases">
        <title>Genetic blueprint of the zoonotic pathogen Toxocara canis.</title>
        <authorList>
            <person name="Zhu X.-Q."/>
            <person name="Korhonen P.K."/>
            <person name="Cai H."/>
            <person name="Young N.D."/>
            <person name="Nejsum P."/>
            <person name="von Samson-Himmelstjerna G."/>
            <person name="Boag P.R."/>
            <person name="Tan P."/>
            <person name="Li Q."/>
            <person name="Min J."/>
            <person name="Yang Y."/>
            <person name="Wang X."/>
            <person name="Fang X."/>
            <person name="Hall R.S."/>
            <person name="Hofmann A."/>
            <person name="Sternberg P.W."/>
            <person name="Jex A.R."/>
            <person name="Gasser R.B."/>
        </authorList>
    </citation>
    <scope>NUCLEOTIDE SEQUENCE [LARGE SCALE GENOMIC DNA]</scope>
    <source>
        <strain evidence="2">PN_DK_2014</strain>
    </source>
</reference>
<dbReference type="Gene3D" id="1.20.1280.50">
    <property type="match status" value="1"/>
</dbReference>
<comment type="caution">
    <text evidence="2">The sequence shown here is derived from an EMBL/GenBank/DDBJ whole genome shotgun (WGS) entry which is preliminary data.</text>
</comment>
<dbReference type="InterPro" id="IPR036047">
    <property type="entry name" value="F-box-like_dom_sf"/>
</dbReference>
<accession>A0A0B2UTC8</accession>
<keyword evidence="3" id="KW-1185">Reference proteome</keyword>
<name>A0A0B2UTC8_TOXCA</name>
<evidence type="ECO:0000259" key="1">
    <source>
        <dbReference type="PROSITE" id="PS50181"/>
    </source>
</evidence>
<evidence type="ECO:0000313" key="2">
    <source>
        <dbReference type="EMBL" id="KHN72504.1"/>
    </source>
</evidence>
<dbReference type="SUPFAM" id="SSF81383">
    <property type="entry name" value="F-box domain"/>
    <property type="match status" value="1"/>
</dbReference>
<dbReference type="EMBL" id="JPKZ01003248">
    <property type="protein sequence ID" value="KHN72504.1"/>
    <property type="molecule type" value="Genomic_DNA"/>
</dbReference>
<dbReference type="InterPro" id="IPR001810">
    <property type="entry name" value="F-box_dom"/>
</dbReference>
<gene>
    <name evidence="2" type="ORF">Tcan_14755</name>
</gene>
<protein>
    <recommendedName>
        <fullName evidence="1">F-box domain-containing protein</fullName>
    </recommendedName>
</protein>
<dbReference type="OMA" id="ICTVKRC"/>
<dbReference type="PROSITE" id="PS50181">
    <property type="entry name" value="FBOX"/>
    <property type="match status" value="1"/>
</dbReference>
<dbReference type="Pfam" id="PF12937">
    <property type="entry name" value="F-box-like"/>
    <property type="match status" value="1"/>
</dbReference>
<proteinExistence type="predicted"/>
<organism evidence="2 3">
    <name type="scientific">Toxocara canis</name>
    <name type="common">Canine roundworm</name>
    <dbReference type="NCBI Taxonomy" id="6265"/>
    <lineage>
        <taxon>Eukaryota</taxon>
        <taxon>Metazoa</taxon>
        <taxon>Ecdysozoa</taxon>
        <taxon>Nematoda</taxon>
        <taxon>Chromadorea</taxon>
        <taxon>Rhabditida</taxon>
        <taxon>Spirurina</taxon>
        <taxon>Ascaridomorpha</taxon>
        <taxon>Ascaridoidea</taxon>
        <taxon>Toxocaridae</taxon>
        <taxon>Toxocara</taxon>
    </lineage>
</organism>
<sequence length="449" mass="51162">MGFTKKCYTAPNTTITMLPNEVIAKIFSYCDDDDLAALRLQCVRFNELILACPYSLLRCHQQRLVTCLTISYVQDEDLFLLATFKKSHSSRKNCITISRQRVLKQCGQNLRFCFRRLRILGLQFSNVPLCSQSVNFFCDMLASCRALEPKTLRVCDCYLAGLNGSDMLRLMKLCGSHLIVLSFMNLTGVSSSLLCDDLLAMANHSGLYVLMIQSIDFHFSVPLCDQYLRIGDATLARLPNTMRKVKLEKCGLITAEGVCEFVERYFGSEPSTSSAHRSTELIFKQCDQLTTASFEREAQRRRIPIEGQETDGEYIMKWVKRRQYHIRKANERRLLSIEIDSYRPIRSGLASPAIVDELSRNSMHSIAMLGRLYPEHIVSLHCDNAICQTSDQSCSEPEKYVETKKLFLTDQASVRMANIVRPTSHMLSTDLITEICPHGFVRLRKFIAS</sequence>
<evidence type="ECO:0000313" key="3">
    <source>
        <dbReference type="Proteomes" id="UP000031036"/>
    </source>
</evidence>
<dbReference type="Proteomes" id="UP000031036">
    <property type="component" value="Unassembled WGS sequence"/>
</dbReference>
<dbReference type="OrthoDB" id="435188at2759"/>
<dbReference type="AlphaFoldDB" id="A0A0B2UTC8"/>